<dbReference type="Proteomes" id="UP001497522">
    <property type="component" value="Chromosome 1"/>
</dbReference>
<sequence>MGGIGAGKKAVGVSSACPRFSSLESCVHIPSFSTCCSQRKELVIFCYKLEKERQREKCSAAMAVAYASAYSAVGKQSRRPAPRRGQVKAAIAASLFHALTSIVHGARSAALSHSHSRWSFRSS</sequence>
<proteinExistence type="predicted"/>
<keyword evidence="2" id="KW-1185">Reference proteome</keyword>
<dbReference type="EMBL" id="OZ023702">
    <property type="protein sequence ID" value="CAK9857204.1"/>
    <property type="molecule type" value="Genomic_DNA"/>
</dbReference>
<accession>A0ABP1A2S4</accession>
<name>A0ABP1A2S4_9BRYO</name>
<reference evidence="1 2" key="1">
    <citation type="submission" date="2024-03" db="EMBL/GenBank/DDBJ databases">
        <authorList>
            <consortium name="ELIXIR-Norway"/>
            <consortium name="Elixir Norway"/>
        </authorList>
    </citation>
    <scope>NUCLEOTIDE SEQUENCE [LARGE SCALE GENOMIC DNA]</scope>
</reference>
<organism evidence="1 2">
    <name type="scientific">Sphagnum jensenii</name>
    <dbReference type="NCBI Taxonomy" id="128206"/>
    <lineage>
        <taxon>Eukaryota</taxon>
        <taxon>Viridiplantae</taxon>
        <taxon>Streptophyta</taxon>
        <taxon>Embryophyta</taxon>
        <taxon>Bryophyta</taxon>
        <taxon>Sphagnophytina</taxon>
        <taxon>Sphagnopsida</taxon>
        <taxon>Sphagnales</taxon>
        <taxon>Sphagnaceae</taxon>
        <taxon>Sphagnum</taxon>
    </lineage>
</organism>
<evidence type="ECO:0000313" key="1">
    <source>
        <dbReference type="EMBL" id="CAK9857204.1"/>
    </source>
</evidence>
<evidence type="ECO:0000313" key="2">
    <source>
        <dbReference type="Proteomes" id="UP001497522"/>
    </source>
</evidence>
<gene>
    <name evidence="1" type="ORF">CSSPJE1EN2_LOCUS199</name>
</gene>
<protein>
    <submittedName>
        <fullName evidence="1">Uncharacterized protein</fullName>
    </submittedName>
</protein>